<reference evidence="1" key="3">
    <citation type="submission" date="2015-04" db="UniProtKB">
        <authorList>
            <consortium name="EnsemblPlants"/>
        </authorList>
    </citation>
    <scope>IDENTIFICATION</scope>
</reference>
<dbReference type="EnsemblPlants" id="LPERR01G39200.1">
    <property type="protein sequence ID" value="LPERR01G39200.1"/>
    <property type="gene ID" value="LPERR01G39200"/>
</dbReference>
<organism evidence="1 2">
    <name type="scientific">Leersia perrieri</name>
    <dbReference type="NCBI Taxonomy" id="77586"/>
    <lineage>
        <taxon>Eukaryota</taxon>
        <taxon>Viridiplantae</taxon>
        <taxon>Streptophyta</taxon>
        <taxon>Embryophyta</taxon>
        <taxon>Tracheophyta</taxon>
        <taxon>Spermatophyta</taxon>
        <taxon>Magnoliopsida</taxon>
        <taxon>Liliopsida</taxon>
        <taxon>Poales</taxon>
        <taxon>Poaceae</taxon>
        <taxon>BOP clade</taxon>
        <taxon>Oryzoideae</taxon>
        <taxon>Oryzeae</taxon>
        <taxon>Oryzinae</taxon>
        <taxon>Leersia</taxon>
    </lineage>
</organism>
<reference evidence="2" key="2">
    <citation type="submission" date="2013-12" db="EMBL/GenBank/DDBJ databases">
        <authorList>
            <person name="Yu Y."/>
            <person name="Lee S."/>
            <person name="de Baynast K."/>
            <person name="Wissotski M."/>
            <person name="Liu L."/>
            <person name="Talag J."/>
            <person name="Goicoechea J."/>
            <person name="Angelova A."/>
            <person name="Jetty R."/>
            <person name="Kudrna D."/>
            <person name="Golser W."/>
            <person name="Rivera L."/>
            <person name="Zhang J."/>
            <person name="Wing R."/>
        </authorList>
    </citation>
    <scope>NUCLEOTIDE SEQUENCE</scope>
</reference>
<sequence length="303" mass="34510">MKLHRCLYKIGPVEAQRLLKKGTPAKLAHSYLFLSTFSHPAALSVENYMVSGAIVVSCVDGTFRKWMMNTSGLISPEGHLLPLLRAMTVSLVSLIDNLWKYKKYIENLNINDLYIKIVGGQPRLQVLLHENVQTVTDEVKRDKIWENVRGIVEKCFSICGISPHESAMKFCSLIGHDCLSTIRGYPDTWDDYSKAACLTGVCLEKNLKSAVNRSGIKWPEQSKGVVKPILASIIAYALSTNKATYDTTIPWDYVRLCKNTYKHFDELPQNVKDVLEDCYVIFQKMEEWEPDVWFMLYDATNTK</sequence>
<evidence type="ECO:0000313" key="1">
    <source>
        <dbReference type="EnsemblPlants" id="LPERR01G39200.1"/>
    </source>
</evidence>
<dbReference type="AlphaFoldDB" id="A0A0D9VAL5"/>
<dbReference type="eggNOG" id="ENOG502R5B0">
    <property type="taxonomic scope" value="Eukaryota"/>
</dbReference>
<keyword evidence="2" id="KW-1185">Reference proteome</keyword>
<dbReference type="Proteomes" id="UP000032180">
    <property type="component" value="Chromosome 1"/>
</dbReference>
<proteinExistence type="predicted"/>
<reference evidence="1 2" key="1">
    <citation type="submission" date="2012-08" db="EMBL/GenBank/DDBJ databases">
        <title>Oryza genome evolution.</title>
        <authorList>
            <person name="Wing R.A."/>
        </authorList>
    </citation>
    <scope>NUCLEOTIDE SEQUENCE</scope>
</reference>
<accession>A0A0D9VAL5</accession>
<evidence type="ECO:0000313" key="2">
    <source>
        <dbReference type="Proteomes" id="UP000032180"/>
    </source>
</evidence>
<dbReference type="Gramene" id="LPERR01G39200.1">
    <property type="protein sequence ID" value="LPERR01G39200.1"/>
    <property type="gene ID" value="LPERR01G39200"/>
</dbReference>
<protein>
    <submittedName>
        <fullName evidence="1">Uncharacterized protein</fullName>
    </submittedName>
</protein>
<name>A0A0D9VAL5_9ORYZ</name>